<organism evidence="1 2">
    <name type="scientific">Myroides marinus</name>
    <dbReference type="NCBI Taxonomy" id="703342"/>
    <lineage>
        <taxon>Bacteria</taxon>
        <taxon>Pseudomonadati</taxon>
        <taxon>Bacteroidota</taxon>
        <taxon>Flavobacteriia</taxon>
        <taxon>Flavobacteriales</taxon>
        <taxon>Flavobacteriaceae</taxon>
        <taxon>Myroides</taxon>
    </lineage>
</organism>
<sequence length="194" mass="22094">MAIIDNKGNIRGKVGPTITRIVRGKNIMQTTPSQHKKHENTLKQAKAFGGISKSAKKVRDVIQPFLGQRHDPYMYNRFNSIIANALKKNTTLSDEDKTVNKADMSELSGFDFNIDSPFRDSLLAPIQCEMIDDIHLEITVPSFSTMSDVLYPPTVNSSKLRLMVYEYRELTDKPISHVVYTLDFDKNQEQTKQQ</sequence>
<proteinExistence type="predicted"/>
<reference evidence="1 2" key="1">
    <citation type="submission" date="2016-01" db="EMBL/GenBank/DDBJ databases">
        <title>Whole genome sequencing of Myroides marinus L41.</title>
        <authorList>
            <person name="Hong K.W."/>
        </authorList>
    </citation>
    <scope>NUCLEOTIDE SEQUENCE [LARGE SCALE GENOMIC DNA]</scope>
    <source>
        <strain evidence="1 2">L41</strain>
    </source>
</reference>
<dbReference type="Proteomes" id="UP000076630">
    <property type="component" value="Unassembled WGS sequence"/>
</dbReference>
<evidence type="ECO:0000313" key="1">
    <source>
        <dbReference type="EMBL" id="KZE81855.1"/>
    </source>
</evidence>
<dbReference type="EMBL" id="LQNU01000050">
    <property type="protein sequence ID" value="KZE81855.1"/>
    <property type="molecule type" value="Genomic_DNA"/>
</dbReference>
<dbReference type="OrthoDB" id="1452410at2"/>
<dbReference type="RefSeq" id="WP_038986460.1">
    <property type="nucleotide sequence ID" value="NZ_JWJO01000023.1"/>
</dbReference>
<keyword evidence="2" id="KW-1185">Reference proteome</keyword>
<comment type="caution">
    <text evidence="1">The sequence shown here is derived from an EMBL/GenBank/DDBJ whole genome shotgun (WGS) entry which is preliminary data.</text>
</comment>
<evidence type="ECO:0000313" key="2">
    <source>
        <dbReference type="Proteomes" id="UP000076630"/>
    </source>
</evidence>
<dbReference type="AlphaFoldDB" id="A0A161SJA0"/>
<protein>
    <submittedName>
        <fullName evidence="1">Uncharacterized protein</fullName>
    </submittedName>
</protein>
<gene>
    <name evidence="1" type="ORF">AV926_00675</name>
</gene>
<accession>A0A161SJA0</accession>
<name>A0A161SJA0_9FLAO</name>